<keyword evidence="3" id="KW-1185">Reference proteome</keyword>
<evidence type="ECO:0000313" key="2">
    <source>
        <dbReference type="EMBL" id="MBW0509250.1"/>
    </source>
</evidence>
<protein>
    <submittedName>
        <fullName evidence="2">Uncharacterized protein</fullName>
    </submittedName>
</protein>
<proteinExistence type="predicted"/>
<sequence length="230" mass="25827">MGRPMLMLYSLVIQKPNPMFKLHHPAITLHTRNAQWLSGPFDHVAEVPAQDALERTPLWSRMMKVFPSRNGHRDPKQQNSPNPPRQESPFPRMPCEQTRRQPTAGLSGTQWLEDLSREPSQHNEPPIPGPSPSSEPPEDVPTCEPEPEVAPMQSTEDPFACPTTPRSIIIINNIPSDPPSAFSFPLCDPYLHSYPGSLPVPLRNPVPRSPHSHDDACQEFTNLRPTLMIP</sequence>
<dbReference type="Proteomes" id="UP000765509">
    <property type="component" value="Unassembled WGS sequence"/>
</dbReference>
<feature type="region of interest" description="Disordered" evidence="1">
    <location>
        <begin position="117"/>
        <end position="163"/>
    </location>
</feature>
<name>A0A9Q3DSS8_9BASI</name>
<comment type="caution">
    <text evidence="2">The sequence shown here is derived from an EMBL/GenBank/DDBJ whole genome shotgun (WGS) entry which is preliminary data.</text>
</comment>
<accession>A0A9Q3DSS8</accession>
<evidence type="ECO:0000256" key="1">
    <source>
        <dbReference type="SAM" id="MobiDB-lite"/>
    </source>
</evidence>
<evidence type="ECO:0000313" key="3">
    <source>
        <dbReference type="Proteomes" id="UP000765509"/>
    </source>
</evidence>
<feature type="region of interest" description="Disordered" evidence="1">
    <location>
        <begin position="67"/>
        <end position="105"/>
    </location>
</feature>
<organism evidence="2 3">
    <name type="scientific">Austropuccinia psidii MF-1</name>
    <dbReference type="NCBI Taxonomy" id="1389203"/>
    <lineage>
        <taxon>Eukaryota</taxon>
        <taxon>Fungi</taxon>
        <taxon>Dikarya</taxon>
        <taxon>Basidiomycota</taxon>
        <taxon>Pucciniomycotina</taxon>
        <taxon>Pucciniomycetes</taxon>
        <taxon>Pucciniales</taxon>
        <taxon>Sphaerophragmiaceae</taxon>
        <taxon>Austropuccinia</taxon>
    </lineage>
</organism>
<dbReference type="AlphaFoldDB" id="A0A9Q3DSS8"/>
<gene>
    <name evidence="2" type="ORF">O181_048965</name>
</gene>
<feature type="compositionally biased region" description="Pro residues" evidence="1">
    <location>
        <begin position="125"/>
        <end position="135"/>
    </location>
</feature>
<reference evidence="2" key="1">
    <citation type="submission" date="2021-03" db="EMBL/GenBank/DDBJ databases">
        <title>Draft genome sequence of rust myrtle Austropuccinia psidii MF-1, a brazilian biotype.</title>
        <authorList>
            <person name="Quecine M.C."/>
            <person name="Pachon D.M.R."/>
            <person name="Bonatelli M.L."/>
            <person name="Correr F.H."/>
            <person name="Franceschini L.M."/>
            <person name="Leite T.F."/>
            <person name="Margarido G.R.A."/>
            <person name="Almeida C.A."/>
            <person name="Ferrarezi J.A."/>
            <person name="Labate C.A."/>
        </authorList>
    </citation>
    <scope>NUCLEOTIDE SEQUENCE</scope>
    <source>
        <strain evidence="2">MF-1</strain>
    </source>
</reference>
<dbReference type="EMBL" id="AVOT02020844">
    <property type="protein sequence ID" value="MBW0509250.1"/>
    <property type="molecule type" value="Genomic_DNA"/>
</dbReference>